<comment type="subcellular location">
    <subcellularLocation>
        <location evidence="1">Lysosome</location>
    </subcellularLocation>
</comment>
<dbReference type="AlphaFoldDB" id="A0A8C4QDI1"/>
<comment type="similarity">
    <text evidence="2">Belongs to the LAMTOR4 family.</text>
</comment>
<evidence type="ECO:0000256" key="5">
    <source>
        <dbReference type="ARBA" id="ARBA00032690"/>
    </source>
</evidence>
<dbReference type="GO" id="GO:0005764">
    <property type="term" value="C:lysosome"/>
    <property type="evidence" value="ECO:0007669"/>
    <property type="project" value="UniProtKB-SubCell"/>
</dbReference>
<dbReference type="GO" id="GO:0032008">
    <property type="term" value="P:positive regulation of TOR signaling"/>
    <property type="evidence" value="ECO:0007669"/>
    <property type="project" value="InterPro"/>
</dbReference>
<dbReference type="GeneTree" id="ENSGT00390000016053"/>
<reference evidence="7" key="2">
    <citation type="submission" date="2025-09" db="UniProtKB">
        <authorList>
            <consortium name="Ensembl"/>
        </authorList>
    </citation>
    <scope>IDENTIFICATION</scope>
</reference>
<dbReference type="GO" id="GO:0071986">
    <property type="term" value="C:Ragulator complex"/>
    <property type="evidence" value="ECO:0007669"/>
    <property type="project" value="InterPro"/>
</dbReference>
<comment type="function">
    <text evidence="6">As part of the Ragulator complex it is involved in amino acid sensing and activation of mTORC1, a signaling complex promoting cell growth in response to growth factors, energy levels, and amino acids. Activated by amino acids through a mechanism involving the lysosomal V-ATPase, the Ragulator plays a dual role for the small GTPases Rag (RagA/RRAGA, RagB/RRAGB, RagC/RRAGC and/or RagD/RRAGD): it (1) acts as a guanine nucleotide exchange factor (GEF), activating the small GTPases Rag and (2) mediates recruitment of Rag GTPases to the lysosome membrane. Activated Ragulator and Rag GTPases function as a scaffold recruiting mTORC1 to lysosomes where it is in turn activated.</text>
</comment>
<dbReference type="Ensembl" id="ENSEBUT00000014403.1">
    <property type="protein sequence ID" value="ENSEBUP00000013827.1"/>
    <property type="gene ID" value="ENSEBUG00000008716.1"/>
</dbReference>
<proteinExistence type="inferred from homology"/>
<protein>
    <recommendedName>
        <fullName evidence="3">Ragulator complex protein LAMTOR4</fullName>
    </recommendedName>
    <alternativeName>
        <fullName evidence="5">Late endosomal/lysosomal adaptor and MAPK and MTOR activator 4</fullName>
    </alternativeName>
</protein>
<keyword evidence="4" id="KW-0458">Lysosome</keyword>
<evidence type="ECO:0000313" key="8">
    <source>
        <dbReference type="Proteomes" id="UP000694388"/>
    </source>
</evidence>
<evidence type="ECO:0000256" key="1">
    <source>
        <dbReference type="ARBA" id="ARBA00004371"/>
    </source>
</evidence>
<accession>A0A8C4QDI1</accession>
<dbReference type="PANTHER" id="PTHR33967:SF1">
    <property type="entry name" value="RAGULATOR COMPLEX PROTEIN LAMTOR4"/>
    <property type="match status" value="1"/>
</dbReference>
<dbReference type="GO" id="GO:0071230">
    <property type="term" value="P:cellular response to amino acid stimulus"/>
    <property type="evidence" value="ECO:0007669"/>
    <property type="project" value="InterPro"/>
</dbReference>
<dbReference type="OMA" id="MEMVRTA"/>
<reference evidence="7" key="1">
    <citation type="submission" date="2025-08" db="UniProtKB">
        <authorList>
            <consortium name="Ensembl"/>
        </authorList>
    </citation>
    <scope>IDENTIFICATION</scope>
</reference>
<sequence>MVVHGLENIPEQTGCLVMSEDGVLASSGELENDERTATLLLELVQTAARLPYPASNSFSDKTSPFNRISVVFGESTFILTVCAQKVFVVKKNNQLQESPTM</sequence>
<evidence type="ECO:0000256" key="2">
    <source>
        <dbReference type="ARBA" id="ARBA00010627"/>
    </source>
</evidence>
<dbReference type="GO" id="GO:0005085">
    <property type="term" value="F:guanyl-nucleotide exchange factor activity"/>
    <property type="evidence" value="ECO:0007669"/>
    <property type="project" value="TreeGrafter"/>
</dbReference>
<dbReference type="Proteomes" id="UP000694388">
    <property type="component" value="Unplaced"/>
</dbReference>
<dbReference type="PANTHER" id="PTHR33967">
    <property type="entry name" value="RAGULATOR COMPLEX PROTEIN LAMTOR4"/>
    <property type="match status" value="1"/>
</dbReference>
<evidence type="ECO:0000256" key="3">
    <source>
        <dbReference type="ARBA" id="ARBA00016098"/>
    </source>
</evidence>
<organism evidence="7 8">
    <name type="scientific">Eptatretus burgeri</name>
    <name type="common">Inshore hagfish</name>
    <dbReference type="NCBI Taxonomy" id="7764"/>
    <lineage>
        <taxon>Eukaryota</taxon>
        <taxon>Metazoa</taxon>
        <taxon>Chordata</taxon>
        <taxon>Craniata</taxon>
        <taxon>Vertebrata</taxon>
        <taxon>Cyclostomata</taxon>
        <taxon>Myxini</taxon>
        <taxon>Myxiniformes</taxon>
        <taxon>Myxinidae</taxon>
        <taxon>Eptatretinae</taxon>
        <taxon>Eptatretus</taxon>
    </lineage>
</organism>
<name>A0A8C4QDI1_EPTBU</name>
<evidence type="ECO:0000313" key="7">
    <source>
        <dbReference type="Ensembl" id="ENSEBUP00000013827.1"/>
    </source>
</evidence>
<evidence type="ECO:0000256" key="6">
    <source>
        <dbReference type="ARBA" id="ARBA00045571"/>
    </source>
</evidence>
<dbReference type="InterPro" id="IPR034601">
    <property type="entry name" value="LAMTOR4"/>
</dbReference>
<evidence type="ECO:0000256" key="4">
    <source>
        <dbReference type="ARBA" id="ARBA00023228"/>
    </source>
</evidence>
<keyword evidence="8" id="KW-1185">Reference proteome</keyword>